<keyword evidence="3" id="KW-0540">Nuclease</keyword>
<dbReference type="GO" id="GO:0016787">
    <property type="term" value="F:hydrolase activity"/>
    <property type="evidence" value="ECO:0007669"/>
    <property type="project" value="UniProtKB-KW"/>
</dbReference>
<reference evidence="7 8" key="1">
    <citation type="submission" date="2017-05" db="EMBL/GenBank/DDBJ databases">
        <authorList>
            <person name="Varghese N."/>
            <person name="Submissions S."/>
        </authorList>
    </citation>
    <scope>NUCLEOTIDE SEQUENCE [LARGE SCALE GENOMIC DNA]</scope>
    <source>
        <strain evidence="7 8">DSM 21985</strain>
    </source>
</reference>
<dbReference type="AlphaFoldDB" id="A0A521F3X7"/>
<dbReference type="PANTHER" id="PTHR34139">
    <property type="entry name" value="UPF0331 PROTEIN MJ0127"/>
    <property type="match status" value="1"/>
</dbReference>
<protein>
    <submittedName>
        <fullName evidence="7">Uncharacterized conserved protein, contains HEPN domain</fullName>
    </submittedName>
</protein>
<organism evidence="7 8">
    <name type="scientific">Gracilimonas mengyeensis</name>
    <dbReference type="NCBI Taxonomy" id="1302730"/>
    <lineage>
        <taxon>Bacteria</taxon>
        <taxon>Pseudomonadati</taxon>
        <taxon>Balneolota</taxon>
        <taxon>Balneolia</taxon>
        <taxon>Balneolales</taxon>
        <taxon>Balneolaceae</taxon>
        <taxon>Gracilimonas</taxon>
    </lineage>
</organism>
<evidence type="ECO:0000256" key="5">
    <source>
        <dbReference type="ARBA" id="ARBA00022801"/>
    </source>
</evidence>
<dbReference type="Gene3D" id="1.20.120.580">
    <property type="entry name" value="bsu32300-like"/>
    <property type="match status" value="1"/>
</dbReference>
<dbReference type="GO" id="GO:0000166">
    <property type="term" value="F:nucleotide binding"/>
    <property type="evidence" value="ECO:0007669"/>
    <property type="project" value="UniProtKB-KW"/>
</dbReference>
<dbReference type="Pfam" id="PF01934">
    <property type="entry name" value="HepT-like"/>
    <property type="match status" value="1"/>
</dbReference>
<gene>
    <name evidence="7" type="ORF">SAMN06265219_11511</name>
</gene>
<proteinExistence type="inferred from homology"/>
<dbReference type="RefSeq" id="WP_142455583.1">
    <property type="nucleotide sequence ID" value="NZ_FXTP01000015.1"/>
</dbReference>
<dbReference type="InterPro" id="IPR051813">
    <property type="entry name" value="HepT_RNase_toxin"/>
</dbReference>
<dbReference type="Proteomes" id="UP000317557">
    <property type="component" value="Unassembled WGS sequence"/>
</dbReference>
<evidence type="ECO:0000256" key="3">
    <source>
        <dbReference type="ARBA" id="ARBA00022722"/>
    </source>
</evidence>
<dbReference type="OrthoDB" id="955324at2"/>
<keyword evidence="5" id="KW-0378">Hydrolase</keyword>
<dbReference type="EMBL" id="FXTP01000015">
    <property type="protein sequence ID" value="SMO90839.1"/>
    <property type="molecule type" value="Genomic_DNA"/>
</dbReference>
<evidence type="ECO:0000256" key="2">
    <source>
        <dbReference type="ARBA" id="ARBA00022649"/>
    </source>
</evidence>
<comment type="similarity">
    <text evidence="6">Belongs to the HepT RNase toxin family.</text>
</comment>
<evidence type="ECO:0000256" key="1">
    <source>
        <dbReference type="ARBA" id="ARBA00022553"/>
    </source>
</evidence>
<evidence type="ECO:0000256" key="6">
    <source>
        <dbReference type="ARBA" id="ARBA00024207"/>
    </source>
</evidence>
<keyword evidence="1" id="KW-0597">Phosphoprotein</keyword>
<dbReference type="GO" id="GO:0004540">
    <property type="term" value="F:RNA nuclease activity"/>
    <property type="evidence" value="ECO:0007669"/>
    <property type="project" value="InterPro"/>
</dbReference>
<name>A0A521F3X7_9BACT</name>
<evidence type="ECO:0000256" key="4">
    <source>
        <dbReference type="ARBA" id="ARBA00022741"/>
    </source>
</evidence>
<accession>A0A521F3X7</accession>
<sequence length="115" mass="13228">MKGSSGDKARLKHILDAIAEIESYIENDSFDSFASDSMKKYATVKQIEIIGESSNHISSAIKESYPKVSWKEIIGIRNILIHEYFGVDERIVWEVAQNDLPKLKEQIHEILKHHF</sequence>
<dbReference type="InterPro" id="IPR037038">
    <property type="entry name" value="HepT-like_sf"/>
</dbReference>
<keyword evidence="8" id="KW-1185">Reference proteome</keyword>
<evidence type="ECO:0000313" key="7">
    <source>
        <dbReference type="EMBL" id="SMO90839.1"/>
    </source>
</evidence>
<keyword evidence="2" id="KW-1277">Toxin-antitoxin system</keyword>
<dbReference type="PANTHER" id="PTHR34139:SF1">
    <property type="entry name" value="RNASE MJ1380-RELATED"/>
    <property type="match status" value="1"/>
</dbReference>
<keyword evidence="4" id="KW-0547">Nucleotide-binding</keyword>
<dbReference type="GO" id="GO:0110001">
    <property type="term" value="C:toxin-antitoxin complex"/>
    <property type="evidence" value="ECO:0007669"/>
    <property type="project" value="InterPro"/>
</dbReference>
<dbReference type="InterPro" id="IPR008201">
    <property type="entry name" value="HepT-like"/>
</dbReference>
<evidence type="ECO:0000313" key="8">
    <source>
        <dbReference type="Proteomes" id="UP000317557"/>
    </source>
</evidence>